<reference evidence="1 2" key="1">
    <citation type="submission" date="2019-09" db="EMBL/GenBank/DDBJ databases">
        <title>Genome Sequences of Streptomyces kaniharaensis ATCC 21070.</title>
        <authorList>
            <person name="Zhu W."/>
            <person name="De Crecy-Lagard V."/>
            <person name="Richards N.G."/>
        </authorList>
    </citation>
    <scope>NUCLEOTIDE SEQUENCE [LARGE SCALE GENOMIC DNA]</scope>
    <source>
        <strain evidence="1 2">SF-557</strain>
    </source>
</reference>
<evidence type="ECO:0000313" key="1">
    <source>
        <dbReference type="EMBL" id="MQS13670.1"/>
    </source>
</evidence>
<proteinExistence type="predicted"/>
<name>A0A6N7KQ77_9ACTN</name>
<protein>
    <submittedName>
        <fullName evidence="1">Uncharacterized protein</fullName>
    </submittedName>
</protein>
<keyword evidence="2" id="KW-1185">Reference proteome</keyword>
<gene>
    <name evidence="1" type="ORF">F7Q99_15665</name>
</gene>
<accession>A0A6N7KQ77</accession>
<organism evidence="1 2">
    <name type="scientific">Streptomyces kaniharaensis</name>
    <dbReference type="NCBI Taxonomy" id="212423"/>
    <lineage>
        <taxon>Bacteria</taxon>
        <taxon>Bacillati</taxon>
        <taxon>Actinomycetota</taxon>
        <taxon>Actinomycetes</taxon>
        <taxon>Kitasatosporales</taxon>
        <taxon>Streptomycetaceae</taxon>
        <taxon>Streptomyces</taxon>
    </lineage>
</organism>
<sequence>MKPTDPRVRHYTDDQIRTLIAEVHERGKKFGLVWPSATTDRTLDGRVLVRFNTAPVTTLLNLLNLLLDAERDNDDPCVS</sequence>
<comment type="caution">
    <text evidence="1">The sequence shown here is derived from an EMBL/GenBank/DDBJ whole genome shotgun (WGS) entry which is preliminary data.</text>
</comment>
<dbReference type="OrthoDB" id="3872765at2"/>
<dbReference type="EMBL" id="WBOF01000001">
    <property type="protein sequence ID" value="MQS13670.1"/>
    <property type="molecule type" value="Genomic_DNA"/>
</dbReference>
<evidence type="ECO:0000313" key="2">
    <source>
        <dbReference type="Proteomes" id="UP000450000"/>
    </source>
</evidence>
<dbReference type="AlphaFoldDB" id="A0A6N7KQ77"/>
<dbReference type="Proteomes" id="UP000450000">
    <property type="component" value="Unassembled WGS sequence"/>
</dbReference>